<protein>
    <recommendedName>
        <fullName evidence="4">RCC1/BLIP-II protein</fullName>
    </recommendedName>
</protein>
<reference evidence="2 3" key="1">
    <citation type="journal article" date="2024" name="Commun. Biol.">
        <title>Comparative genomic analysis of thermophilic fungi reveals convergent evolutionary adaptations and gene losses.</title>
        <authorList>
            <person name="Steindorff A.S."/>
            <person name="Aguilar-Pontes M.V."/>
            <person name="Robinson A.J."/>
            <person name="Andreopoulos B."/>
            <person name="LaButti K."/>
            <person name="Kuo A."/>
            <person name="Mondo S."/>
            <person name="Riley R."/>
            <person name="Otillar R."/>
            <person name="Haridas S."/>
            <person name="Lipzen A."/>
            <person name="Grimwood J."/>
            <person name="Schmutz J."/>
            <person name="Clum A."/>
            <person name="Reid I.D."/>
            <person name="Moisan M.C."/>
            <person name="Butler G."/>
            <person name="Nguyen T.T.M."/>
            <person name="Dewar K."/>
            <person name="Conant G."/>
            <person name="Drula E."/>
            <person name="Henrissat B."/>
            <person name="Hansel C."/>
            <person name="Singer S."/>
            <person name="Hutchinson M.I."/>
            <person name="de Vries R.P."/>
            <person name="Natvig D.O."/>
            <person name="Powell A.J."/>
            <person name="Tsang A."/>
            <person name="Grigoriev I.V."/>
        </authorList>
    </citation>
    <scope>NUCLEOTIDE SEQUENCE [LARGE SCALE GENOMIC DNA]</scope>
    <source>
        <strain evidence="2 3">CBS 494.80</strain>
    </source>
</reference>
<dbReference type="InterPro" id="IPR051553">
    <property type="entry name" value="Ran_GTPase-activating"/>
</dbReference>
<evidence type="ECO:0000256" key="1">
    <source>
        <dbReference type="PROSITE-ProRule" id="PRU00235"/>
    </source>
</evidence>
<name>A0ABR4CN38_9HELO</name>
<proteinExistence type="predicted"/>
<keyword evidence="3" id="KW-1185">Reference proteome</keyword>
<comment type="caution">
    <text evidence="2">The sequence shown here is derived from an EMBL/GenBank/DDBJ whole genome shotgun (WGS) entry which is preliminary data.</text>
</comment>
<organism evidence="2 3">
    <name type="scientific">Oculimacula yallundae</name>
    <dbReference type="NCBI Taxonomy" id="86028"/>
    <lineage>
        <taxon>Eukaryota</taxon>
        <taxon>Fungi</taxon>
        <taxon>Dikarya</taxon>
        <taxon>Ascomycota</taxon>
        <taxon>Pezizomycotina</taxon>
        <taxon>Leotiomycetes</taxon>
        <taxon>Helotiales</taxon>
        <taxon>Ploettnerulaceae</taxon>
        <taxon>Oculimacula</taxon>
    </lineage>
</organism>
<dbReference type="SUPFAM" id="SSF50985">
    <property type="entry name" value="RCC1/BLIP-II"/>
    <property type="match status" value="1"/>
</dbReference>
<dbReference type="Proteomes" id="UP001595075">
    <property type="component" value="Unassembled WGS sequence"/>
</dbReference>
<evidence type="ECO:0000313" key="3">
    <source>
        <dbReference type="Proteomes" id="UP001595075"/>
    </source>
</evidence>
<dbReference type="InterPro" id="IPR009091">
    <property type="entry name" value="RCC1/BLIP-II"/>
</dbReference>
<dbReference type="PANTHER" id="PTHR45982:SF1">
    <property type="entry name" value="REGULATOR OF CHROMOSOME CONDENSATION"/>
    <property type="match status" value="1"/>
</dbReference>
<dbReference type="PANTHER" id="PTHR45982">
    <property type="entry name" value="REGULATOR OF CHROMOSOME CONDENSATION"/>
    <property type="match status" value="1"/>
</dbReference>
<sequence>MELWVSGFNAWGQLDFSEEEKEGLDSRDLKTFKCKLKDKHIEILRTSFSATLRRSSHNLLTTGTSDGLISHCLALQDSFPTLAQAGNEQLVKFSDFPSTSLTNFSSLGALQSSNGTDLKLPEELQQIVANQTTFTALSKEGGRVYTWGDGRYPNCLGREVSDEYPANMPCIVDDLAELPGGEIRKVSSGGYVTAALTEDNDLYVWGGRAGQKAVLDGLGGSPMPTDLDGDDVWDVAVGMNHILAVTMDRRLFVVGDNGNGQLGLDVQELDSWVEVKLPLKEGNHIVGVHAGYKNSFVLVAKAS</sequence>
<evidence type="ECO:0000313" key="2">
    <source>
        <dbReference type="EMBL" id="KAL2071407.1"/>
    </source>
</evidence>
<dbReference type="Pfam" id="PF13540">
    <property type="entry name" value="RCC1_2"/>
    <property type="match status" value="1"/>
</dbReference>
<evidence type="ECO:0008006" key="4">
    <source>
        <dbReference type="Google" id="ProtNLM"/>
    </source>
</evidence>
<dbReference type="PROSITE" id="PS50012">
    <property type="entry name" value="RCC1_3"/>
    <property type="match status" value="2"/>
</dbReference>
<feature type="repeat" description="RCC1" evidence="1">
    <location>
        <begin position="249"/>
        <end position="301"/>
    </location>
</feature>
<feature type="repeat" description="RCC1" evidence="1">
    <location>
        <begin position="142"/>
        <end position="199"/>
    </location>
</feature>
<dbReference type="Gene3D" id="2.130.10.30">
    <property type="entry name" value="Regulator of chromosome condensation 1/beta-lactamase-inhibitor protein II"/>
    <property type="match status" value="1"/>
</dbReference>
<accession>A0ABR4CN38</accession>
<gene>
    <name evidence="2" type="ORF">VTL71DRAFT_12642</name>
</gene>
<dbReference type="EMBL" id="JAZHXI010000005">
    <property type="protein sequence ID" value="KAL2071407.1"/>
    <property type="molecule type" value="Genomic_DNA"/>
</dbReference>
<dbReference type="InterPro" id="IPR000408">
    <property type="entry name" value="Reg_chr_condens"/>
</dbReference>